<evidence type="ECO:0000313" key="8">
    <source>
        <dbReference type="Proteomes" id="UP000076404"/>
    </source>
</evidence>
<evidence type="ECO:0000256" key="4">
    <source>
        <dbReference type="ARBA" id="ARBA00022679"/>
    </source>
</evidence>
<dbReference type="eggNOG" id="COG2205">
    <property type="taxonomic scope" value="Bacteria"/>
</dbReference>
<name>A0A143BNH6_9BACT</name>
<dbReference type="Proteomes" id="UP000076404">
    <property type="component" value="Chromosome"/>
</dbReference>
<dbReference type="AlphaFoldDB" id="A0A143BNH6"/>
<keyword evidence="4" id="KW-0808">Transferase</keyword>
<dbReference type="Gene3D" id="1.10.287.130">
    <property type="match status" value="1"/>
</dbReference>
<evidence type="ECO:0000259" key="6">
    <source>
        <dbReference type="PROSITE" id="PS50113"/>
    </source>
</evidence>
<dbReference type="PROSITE" id="PS50113">
    <property type="entry name" value="PAC"/>
    <property type="match status" value="1"/>
</dbReference>
<sequence length="443" mass="49017">MRKQAVIDQLLTRRHTRAARSSAETLRPCRAVGISTITRRIGPAYVPTDRTWDSALCTHIATLSWYREMTLTRRFLDELSTAQLLERLDLALEGANLGIWDWDLRDNSVQFDRRWCEMLGLDHATTPMVLDTWSARAHPDDLDGCYRDIRAHLDGHSPRYQNVHRMRHADGRWLYILDRGRIAGRDEQGRPIRFTGTHLDITAITLAEERTRREEQARLTVLMNFSATLAHELNTPLQVIALAAHALTRLGATDDGEGNGTASREVVSREAVDAIVAMSDRAGRITSALRALSQRDGLAESPFSHSFAQAIELFHDRFDSEGISVSIVDESNGAVVRATAGDVLRAHVFLLDGALRALLATKDAKRSVHLAAQLEGAHVIVTCTDSGVRWAPEGGHDEIEPSSLSPSELLGPIVARFGGGIEVSDRSHGNHFTVRFPLVTASV</sequence>
<comment type="catalytic activity">
    <reaction evidence="1">
        <text>ATP + protein L-histidine = ADP + protein N-phospho-L-histidine.</text>
        <dbReference type="EC" id="2.7.13.3"/>
    </reaction>
</comment>
<dbReference type="PANTHER" id="PTHR43304:SF1">
    <property type="entry name" value="PAC DOMAIN-CONTAINING PROTEIN"/>
    <property type="match status" value="1"/>
</dbReference>
<dbReference type="CDD" id="cd00082">
    <property type="entry name" value="HisKA"/>
    <property type="match status" value="1"/>
</dbReference>
<dbReference type="InterPro" id="IPR035965">
    <property type="entry name" value="PAS-like_dom_sf"/>
</dbReference>
<keyword evidence="3" id="KW-0597">Phosphoprotein</keyword>
<evidence type="ECO:0000256" key="2">
    <source>
        <dbReference type="ARBA" id="ARBA00012438"/>
    </source>
</evidence>
<dbReference type="KEGG" id="gph:GEMMAAP_18040"/>
<dbReference type="Gene3D" id="3.30.450.20">
    <property type="entry name" value="PAS domain"/>
    <property type="match status" value="1"/>
</dbReference>
<keyword evidence="5" id="KW-0418">Kinase</keyword>
<dbReference type="EC" id="2.7.13.3" evidence="2"/>
<dbReference type="InterPro" id="IPR000700">
    <property type="entry name" value="PAS-assoc_C"/>
</dbReference>
<evidence type="ECO:0000256" key="5">
    <source>
        <dbReference type="ARBA" id="ARBA00022777"/>
    </source>
</evidence>
<dbReference type="SUPFAM" id="SSF55874">
    <property type="entry name" value="ATPase domain of HSP90 chaperone/DNA topoisomerase II/histidine kinase"/>
    <property type="match status" value="1"/>
</dbReference>
<proteinExistence type="predicted"/>
<dbReference type="NCBIfam" id="TIGR00229">
    <property type="entry name" value="sensory_box"/>
    <property type="match status" value="1"/>
</dbReference>
<dbReference type="InterPro" id="IPR003661">
    <property type="entry name" value="HisK_dim/P_dom"/>
</dbReference>
<dbReference type="SUPFAM" id="SSF55785">
    <property type="entry name" value="PYP-like sensor domain (PAS domain)"/>
    <property type="match status" value="1"/>
</dbReference>
<evidence type="ECO:0000256" key="1">
    <source>
        <dbReference type="ARBA" id="ARBA00000085"/>
    </source>
</evidence>
<gene>
    <name evidence="7" type="ORF">GEMMAAP_18040</name>
</gene>
<dbReference type="InterPro" id="IPR001610">
    <property type="entry name" value="PAC"/>
</dbReference>
<dbReference type="SUPFAM" id="SSF47384">
    <property type="entry name" value="Homodimeric domain of signal transducing histidine kinase"/>
    <property type="match status" value="1"/>
</dbReference>
<organism evidence="7 8">
    <name type="scientific">Gemmatimonas phototrophica</name>
    <dbReference type="NCBI Taxonomy" id="1379270"/>
    <lineage>
        <taxon>Bacteria</taxon>
        <taxon>Pseudomonadati</taxon>
        <taxon>Gemmatimonadota</taxon>
        <taxon>Gemmatimonadia</taxon>
        <taxon>Gemmatimonadales</taxon>
        <taxon>Gemmatimonadaceae</taxon>
        <taxon>Gemmatimonas</taxon>
    </lineage>
</organism>
<dbReference type="GO" id="GO:0000155">
    <property type="term" value="F:phosphorelay sensor kinase activity"/>
    <property type="evidence" value="ECO:0007669"/>
    <property type="project" value="InterPro"/>
</dbReference>
<evidence type="ECO:0000256" key="3">
    <source>
        <dbReference type="ARBA" id="ARBA00022553"/>
    </source>
</evidence>
<evidence type="ECO:0000313" key="7">
    <source>
        <dbReference type="EMBL" id="AMW06173.1"/>
    </source>
</evidence>
<reference evidence="7 8" key="2">
    <citation type="journal article" date="2016" name="Environ. Microbiol. Rep.">
        <title>Metagenomic evidence for the presence of phototrophic Gemmatimonadetes bacteria in diverse environments.</title>
        <authorList>
            <person name="Zeng Y."/>
            <person name="Baumbach J."/>
            <person name="Barbosa E.G."/>
            <person name="Azevedo V."/>
            <person name="Zhang C."/>
            <person name="Koblizek M."/>
        </authorList>
    </citation>
    <scope>NUCLEOTIDE SEQUENCE [LARGE SCALE GENOMIC DNA]</scope>
    <source>
        <strain evidence="7 8">AP64</strain>
    </source>
</reference>
<dbReference type="InterPro" id="IPR013655">
    <property type="entry name" value="PAS_fold_3"/>
</dbReference>
<dbReference type="InterPro" id="IPR036890">
    <property type="entry name" value="HATPase_C_sf"/>
</dbReference>
<accession>A0A143BNH6</accession>
<dbReference type="Pfam" id="PF00512">
    <property type="entry name" value="HisKA"/>
    <property type="match status" value="1"/>
</dbReference>
<dbReference type="CDD" id="cd00130">
    <property type="entry name" value="PAS"/>
    <property type="match status" value="1"/>
</dbReference>
<dbReference type="STRING" id="1379270.GEMMAAP_18040"/>
<feature type="domain" description="PAC" evidence="6">
    <location>
        <begin position="160"/>
        <end position="213"/>
    </location>
</feature>
<dbReference type="Pfam" id="PF08447">
    <property type="entry name" value="PAS_3"/>
    <property type="match status" value="1"/>
</dbReference>
<dbReference type="EMBL" id="CP011454">
    <property type="protein sequence ID" value="AMW06173.1"/>
    <property type="molecule type" value="Genomic_DNA"/>
</dbReference>
<protein>
    <recommendedName>
        <fullName evidence="2">histidine kinase</fullName>
        <ecNumber evidence="2">2.7.13.3</ecNumber>
    </recommendedName>
</protein>
<dbReference type="InterPro" id="IPR052162">
    <property type="entry name" value="Sensor_kinase/Photoreceptor"/>
</dbReference>
<reference evidence="7 8" key="1">
    <citation type="journal article" date="2014" name="Proc. Natl. Acad. Sci. U.S.A.">
        <title>Functional type 2 photosynthetic reaction centers found in the rare bacterial phylum Gemmatimonadetes.</title>
        <authorList>
            <person name="Zeng Y."/>
            <person name="Feng F."/>
            <person name="Medova H."/>
            <person name="Dean J."/>
            <person name="Koblizek M."/>
        </authorList>
    </citation>
    <scope>NUCLEOTIDE SEQUENCE [LARGE SCALE GENOMIC DNA]</scope>
    <source>
        <strain evidence="7 8">AP64</strain>
    </source>
</reference>
<dbReference type="InterPro" id="IPR000014">
    <property type="entry name" value="PAS"/>
</dbReference>
<dbReference type="InterPro" id="IPR036097">
    <property type="entry name" value="HisK_dim/P_sf"/>
</dbReference>
<keyword evidence="8" id="KW-1185">Reference proteome</keyword>
<dbReference type="SMART" id="SM00086">
    <property type="entry name" value="PAC"/>
    <property type="match status" value="1"/>
</dbReference>
<dbReference type="SMART" id="SM00388">
    <property type="entry name" value="HisKA"/>
    <property type="match status" value="1"/>
</dbReference>
<dbReference type="PANTHER" id="PTHR43304">
    <property type="entry name" value="PHYTOCHROME-LIKE PROTEIN CPH1"/>
    <property type="match status" value="1"/>
</dbReference>